<dbReference type="Gene3D" id="2.30.30.100">
    <property type="match status" value="1"/>
</dbReference>
<dbReference type="InterPro" id="IPR010920">
    <property type="entry name" value="LSM_dom_sf"/>
</dbReference>
<reference evidence="2 3" key="1">
    <citation type="submission" date="2021-02" db="EMBL/GenBank/DDBJ databases">
        <title>Leishmania (Mundinia) orientalis Genome sequencing and assembly.</title>
        <authorList>
            <person name="Almutairi H."/>
            <person name="Gatherer D."/>
        </authorList>
    </citation>
    <scope>NUCLEOTIDE SEQUENCE [LARGE SCALE GENOMIC DNA]</scope>
    <source>
        <strain evidence="2">LSCM4</strain>
    </source>
</reference>
<dbReference type="AlphaFoldDB" id="A0A836HA27"/>
<dbReference type="SUPFAM" id="SSF50182">
    <property type="entry name" value="Sm-like ribonucleoproteins"/>
    <property type="match status" value="1"/>
</dbReference>
<dbReference type="EMBL" id="JAFHLR010000005">
    <property type="protein sequence ID" value="KAG5487614.1"/>
    <property type="molecule type" value="Genomic_DNA"/>
</dbReference>
<comment type="caution">
    <text evidence="2">The sequence shown here is derived from an EMBL/GenBank/DDBJ whole genome shotgun (WGS) entry which is preliminary data.</text>
</comment>
<feature type="region of interest" description="Disordered" evidence="1">
    <location>
        <begin position="86"/>
        <end position="113"/>
    </location>
</feature>
<organism evidence="2 3">
    <name type="scientific">Leishmania orientalis</name>
    <dbReference type="NCBI Taxonomy" id="2249476"/>
    <lineage>
        <taxon>Eukaryota</taxon>
        <taxon>Discoba</taxon>
        <taxon>Euglenozoa</taxon>
        <taxon>Kinetoplastea</taxon>
        <taxon>Metakinetoplastina</taxon>
        <taxon>Trypanosomatida</taxon>
        <taxon>Trypanosomatidae</taxon>
        <taxon>Leishmaniinae</taxon>
        <taxon>Leishmania</taxon>
    </lineage>
</organism>
<dbReference type="RefSeq" id="XP_067065902.1">
    <property type="nucleotide sequence ID" value="XM_067209935.1"/>
</dbReference>
<name>A0A836HA27_9TRYP</name>
<feature type="region of interest" description="Disordered" evidence="1">
    <location>
        <begin position="1"/>
        <end position="33"/>
    </location>
</feature>
<dbReference type="SMR" id="A0A836HA27"/>
<gene>
    <name evidence="2" type="ORF">LSCM4_08059</name>
</gene>
<evidence type="ECO:0008006" key="4">
    <source>
        <dbReference type="Google" id="ProtNLM"/>
    </source>
</evidence>
<dbReference type="KEGG" id="loi:92363869"/>
<evidence type="ECO:0000256" key="1">
    <source>
        <dbReference type="SAM" id="MobiDB-lite"/>
    </source>
</evidence>
<accession>A0A836HA27</accession>
<feature type="compositionally biased region" description="Polar residues" evidence="1">
    <location>
        <begin position="13"/>
        <end position="30"/>
    </location>
</feature>
<dbReference type="GeneID" id="92363869"/>
<evidence type="ECO:0000313" key="3">
    <source>
        <dbReference type="Proteomes" id="UP000674143"/>
    </source>
</evidence>
<keyword evidence="3" id="KW-1185">Reference proteome</keyword>
<proteinExistence type="predicted"/>
<dbReference type="Proteomes" id="UP000674143">
    <property type="component" value="Chromosome 5"/>
</dbReference>
<evidence type="ECO:0000313" key="2">
    <source>
        <dbReference type="EMBL" id="KAG5487614.1"/>
    </source>
</evidence>
<sequence>MDAYDSCYAGVDPSSTATKESRAGTGSSGAPTDPFKYLAQHIHKRVAISLLPVDGDDDGAVVRGILLSVDDLCNVMVQHWTSTDTIKLDGSAGNGRQPQQQQPRKRARLDAVGGGGVEESVRLIRGAQIVSLSLLPA</sequence>
<protein>
    <recommendedName>
        <fullName evidence="4">LSM domain-containing protein</fullName>
    </recommendedName>
</protein>